<dbReference type="InterPro" id="IPR003781">
    <property type="entry name" value="CoA-bd"/>
</dbReference>
<keyword evidence="3" id="KW-1185">Reference proteome</keyword>
<dbReference type="PANTHER" id="PTHR42793:SF4">
    <property type="entry name" value="BLL6376 PROTEIN"/>
    <property type="match status" value="1"/>
</dbReference>
<evidence type="ECO:0000313" key="2">
    <source>
        <dbReference type="EMBL" id="QBI20786.1"/>
    </source>
</evidence>
<evidence type="ECO:0000313" key="3">
    <source>
        <dbReference type="Proteomes" id="UP000291469"/>
    </source>
</evidence>
<dbReference type="Pfam" id="PF13380">
    <property type="entry name" value="CoA_binding_2"/>
    <property type="match status" value="1"/>
</dbReference>
<dbReference type="InterPro" id="IPR016102">
    <property type="entry name" value="Succinyl-CoA_synth-like"/>
</dbReference>
<dbReference type="KEGG" id="erz:ER308_15245"/>
<dbReference type="InterPro" id="IPR013815">
    <property type="entry name" value="ATP_grasp_subdomain_1"/>
</dbReference>
<dbReference type="Gene3D" id="3.40.50.261">
    <property type="entry name" value="Succinyl-CoA synthetase domains"/>
    <property type="match status" value="2"/>
</dbReference>
<organism evidence="2 3">
    <name type="scientific">Egibacter rhizosphaerae</name>
    <dbReference type="NCBI Taxonomy" id="1670831"/>
    <lineage>
        <taxon>Bacteria</taxon>
        <taxon>Bacillati</taxon>
        <taxon>Actinomycetota</taxon>
        <taxon>Nitriliruptoria</taxon>
        <taxon>Egibacterales</taxon>
        <taxon>Egibacteraceae</taxon>
        <taxon>Egibacter</taxon>
    </lineage>
</organism>
<gene>
    <name evidence="2" type="ORF">ER308_15245</name>
</gene>
<accession>A0A411YI49</accession>
<dbReference type="OrthoDB" id="190266at2"/>
<protein>
    <recommendedName>
        <fullName evidence="1">CoA-binding domain-containing protein</fullName>
    </recommendedName>
</protein>
<dbReference type="SUPFAM" id="SSF52210">
    <property type="entry name" value="Succinyl-CoA synthetase domains"/>
    <property type="match status" value="2"/>
</dbReference>
<dbReference type="Pfam" id="PF13607">
    <property type="entry name" value="Succ_CoA_lig"/>
    <property type="match status" value="1"/>
</dbReference>
<dbReference type="SMART" id="SM00881">
    <property type="entry name" value="CoA_binding"/>
    <property type="match status" value="1"/>
</dbReference>
<dbReference type="SUPFAM" id="SSF51735">
    <property type="entry name" value="NAD(P)-binding Rossmann-fold domains"/>
    <property type="match status" value="1"/>
</dbReference>
<dbReference type="EMBL" id="CP036402">
    <property type="protein sequence ID" value="QBI20786.1"/>
    <property type="molecule type" value="Genomic_DNA"/>
</dbReference>
<dbReference type="GO" id="GO:0005524">
    <property type="term" value="F:ATP binding"/>
    <property type="evidence" value="ECO:0007669"/>
    <property type="project" value="InterPro"/>
</dbReference>
<dbReference type="Proteomes" id="UP000291469">
    <property type="component" value="Chromosome"/>
</dbReference>
<proteinExistence type="predicted"/>
<evidence type="ECO:0000259" key="1">
    <source>
        <dbReference type="SMART" id="SM00881"/>
    </source>
</evidence>
<dbReference type="PANTHER" id="PTHR42793">
    <property type="entry name" value="COA BINDING DOMAIN CONTAINING PROTEIN"/>
    <property type="match status" value="1"/>
</dbReference>
<dbReference type="Gene3D" id="3.30.470.20">
    <property type="entry name" value="ATP-grasp fold, B domain"/>
    <property type="match status" value="1"/>
</dbReference>
<dbReference type="RefSeq" id="WP_131155779.1">
    <property type="nucleotide sequence ID" value="NZ_CP036402.1"/>
</dbReference>
<sequence>MSARTAAVGTLLRPRSVAFIGASRDEEKLSGWPLRNLVQAGFNGDVYAVGRGGGRLHGAPVLASPAELPHPIDVAFVTLPAAASEEAVAELLEVGVGIIVIAANGFAETGSEDDRDRQARLVERVRAAGAHLLGPNTNGVYNYVDGIPLGYNYVHARPQAPGSVGLVSHSGALVSTIAPMVAKQGSGISHFVSCGNEADLDLLDAVAFLVDDADTGVIGVLLDSVAEPGRFRELVRAAQAAGKEVVALKLGASDRGEAAATAHASRMGGAHAAYESLFADEGVWQAQTPESFTLLATMVAEGRAPRRPSVTAASTSGAGAVSVADWCDELGVGLASLSPATAEAMRRPGSRAQAMNPFDLGAGRVQESEAYLRTLAAAEETGLLLVVLTRLQSVDRRAFVVDAVASAARAEPDLPVLVVGGGDMEPDEEEALRAAAVPVGTTADVVLAARSAIHRLRGLPVGCDVNVAAVARWSVPAPGESSVGAVGASSGEPSEHETEVAIASPPVAWSEAESLATLKAAGCSVTARVVPPDADLVAGEADRVGYPLVLKGSMPGVAHKSDHGLVVKGLDDADEVRQALSTVSARAARLRGGTLDGIVLAPMVRDAVELVVAARRDPDFGVTLLWGWGGTMTELLRDVVVEPCPLGEGAITRLVGGTRVGSLLTGFRGAAAADLAALAREAATLTKLLEGRDDIDAVEVNPLFVRPAGEGVVVADALVVPRS</sequence>
<dbReference type="InterPro" id="IPR036291">
    <property type="entry name" value="NAD(P)-bd_dom_sf"/>
</dbReference>
<name>A0A411YI49_9ACTN</name>
<dbReference type="AlphaFoldDB" id="A0A411YI49"/>
<reference evidence="2 3" key="1">
    <citation type="submission" date="2019-01" db="EMBL/GenBank/DDBJ databases">
        <title>Egibacter rhizosphaerae EGI 80759T.</title>
        <authorList>
            <person name="Chen D.-D."/>
            <person name="Tian Y."/>
            <person name="Jiao J.-Y."/>
            <person name="Zhang X.-T."/>
            <person name="Zhang Y.-G."/>
            <person name="Zhang Y."/>
            <person name="Xiao M."/>
            <person name="Shu W.-S."/>
            <person name="Li W.-J."/>
        </authorList>
    </citation>
    <scope>NUCLEOTIDE SEQUENCE [LARGE SCALE GENOMIC DNA]</scope>
    <source>
        <strain evidence="2 3">EGI 80759</strain>
    </source>
</reference>
<dbReference type="Pfam" id="PF13549">
    <property type="entry name" value="ATP-grasp_5"/>
    <property type="match status" value="1"/>
</dbReference>
<dbReference type="Gene3D" id="3.30.1490.20">
    <property type="entry name" value="ATP-grasp fold, A domain"/>
    <property type="match status" value="1"/>
</dbReference>
<dbReference type="SUPFAM" id="SSF56059">
    <property type="entry name" value="Glutathione synthetase ATP-binding domain-like"/>
    <property type="match status" value="1"/>
</dbReference>
<dbReference type="Gene3D" id="3.40.50.720">
    <property type="entry name" value="NAD(P)-binding Rossmann-like Domain"/>
    <property type="match status" value="1"/>
</dbReference>
<dbReference type="InterPro" id="IPR032875">
    <property type="entry name" value="Succ_CoA_lig_flav_dom"/>
</dbReference>
<feature type="domain" description="CoA-binding" evidence="1">
    <location>
        <begin position="11"/>
        <end position="106"/>
    </location>
</feature>